<dbReference type="GO" id="GO:0006891">
    <property type="term" value="P:intra-Golgi vesicle-mediated transport"/>
    <property type="evidence" value="ECO:0007669"/>
    <property type="project" value="TreeGrafter"/>
</dbReference>
<evidence type="ECO:0000256" key="7">
    <source>
        <dbReference type="ARBA" id="ARBA00023136"/>
    </source>
</evidence>
<evidence type="ECO:0000256" key="5">
    <source>
        <dbReference type="ARBA" id="ARBA00022927"/>
    </source>
</evidence>
<evidence type="ECO:0000259" key="11">
    <source>
        <dbReference type="Pfam" id="PF12022"/>
    </source>
</evidence>
<comment type="subcellular location">
    <subcellularLocation>
        <location evidence="1">Golgi apparatus membrane</location>
        <topology evidence="1">Peripheral membrane protein</topology>
    </subcellularLocation>
</comment>
<dbReference type="Proteomes" id="UP001153365">
    <property type="component" value="Unassembled WGS sequence"/>
</dbReference>
<keyword evidence="5" id="KW-0653">Protein transport</keyword>
<dbReference type="InterPro" id="IPR009316">
    <property type="entry name" value="COG2"/>
</dbReference>
<keyword evidence="13" id="KW-1185">Reference proteome</keyword>
<dbReference type="InterPro" id="IPR024602">
    <property type="entry name" value="COG_su2_N"/>
</dbReference>
<evidence type="ECO:0000256" key="8">
    <source>
        <dbReference type="ARBA" id="ARBA00031344"/>
    </source>
</evidence>
<dbReference type="GO" id="GO:0015031">
    <property type="term" value="P:protein transport"/>
    <property type="evidence" value="ECO:0007669"/>
    <property type="project" value="UniProtKB-KW"/>
</dbReference>
<protein>
    <recommendedName>
        <fullName evidence="3">Conserved oligomeric Golgi complex subunit 2</fullName>
    </recommendedName>
    <alternativeName>
        <fullName evidence="8">Component of oligomeric Golgi complex 2</fullName>
    </alternativeName>
</protein>
<dbReference type="Pfam" id="PF12022">
    <property type="entry name" value="COG2_C"/>
    <property type="match status" value="1"/>
</dbReference>
<dbReference type="GO" id="GO:0017119">
    <property type="term" value="C:Golgi transport complex"/>
    <property type="evidence" value="ECO:0007669"/>
    <property type="project" value="TreeGrafter"/>
</dbReference>
<feature type="region of interest" description="Disordered" evidence="9">
    <location>
        <begin position="1"/>
        <end position="33"/>
    </location>
</feature>
<keyword evidence="4" id="KW-0813">Transport</keyword>
<evidence type="ECO:0000313" key="12">
    <source>
        <dbReference type="EMBL" id="CAH7674663.1"/>
    </source>
</evidence>
<evidence type="ECO:0000256" key="6">
    <source>
        <dbReference type="ARBA" id="ARBA00023034"/>
    </source>
</evidence>
<evidence type="ECO:0000313" key="13">
    <source>
        <dbReference type="Proteomes" id="UP001153365"/>
    </source>
</evidence>
<gene>
    <name evidence="12" type="ORF">PPACK8108_LOCUS9578</name>
</gene>
<dbReference type="GO" id="GO:0007030">
    <property type="term" value="P:Golgi organization"/>
    <property type="evidence" value="ECO:0007669"/>
    <property type="project" value="InterPro"/>
</dbReference>
<evidence type="ECO:0000256" key="2">
    <source>
        <dbReference type="ARBA" id="ARBA00007603"/>
    </source>
</evidence>
<proteinExistence type="inferred from homology"/>
<dbReference type="Pfam" id="PF06148">
    <property type="entry name" value="COG2_N"/>
    <property type="match status" value="1"/>
</dbReference>
<dbReference type="EMBL" id="CALTRL010002095">
    <property type="protein sequence ID" value="CAH7674663.1"/>
    <property type="molecule type" value="Genomic_DNA"/>
</dbReference>
<organism evidence="12 13">
    <name type="scientific">Phakopsora pachyrhizi</name>
    <name type="common">Asian soybean rust disease fungus</name>
    <dbReference type="NCBI Taxonomy" id="170000"/>
    <lineage>
        <taxon>Eukaryota</taxon>
        <taxon>Fungi</taxon>
        <taxon>Dikarya</taxon>
        <taxon>Basidiomycota</taxon>
        <taxon>Pucciniomycotina</taxon>
        <taxon>Pucciniomycetes</taxon>
        <taxon>Pucciniales</taxon>
        <taxon>Phakopsoraceae</taxon>
        <taxon>Phakopsora</taxon>
    </lineage>
</organism>
<keyword evidence="7" id="KW-0472">Membrane</keyword>
<evidence type="ECO:0000256" key="9">
    <source>
        <dbReference type="SAM" id="MobiDB-lite"/>
    </source>
</evidence>
<sequence>MTLPSSSSIKLDSQQSPSTPKSRILVPGDSVEDSFEAPTPSSIELLQAPKPLSHWVFRDPNFDCDEFLYSRRLISLDDLRTELRDYLSGLKSELVGVINEDYEDFIGLGMGLRSTVEQTMGKLKVPLEELRKRVLLISQNLDQQRAEVEGLLSERRKVIDGKKLVRLMLDCGDAVTKVEGMLSIQQLSTSDQAVSPTKIIDSRAMARNRSSSSRYSVKLDLPLDSLEGSAVIEARAKRVERITNEYNQMLYLVSKGSNLAYVDQLKPRIELVTETLHRGLGSLFRSTLHTPRSDHRKRHCLLECLRAYEALEAVSEAEDIIKEELVVPGMSKIVHRNSLNPGAMSPVLPVSPEVARFKIDSKNSSSNRFNTSTVTAKFLQLALPDDPEQVPLPLLYNKILAFIAREMALILDAADQLSKHSNQQLNNKDLLLTNNNSHSKPTYNILVNSIISPTLQLIVSTVGSSLFASGNPSTFHRNYSCTVNFLYRLEAFCSSPRQVLNLRAHPDWQNFRNKWQLPVYAQIRTKEMIYSIEDGLSDDLKHSETYSKTGGNLKDSKYLLRSSETVNRVISVLWQDDVFLTDLTHRFWRLTLMALSRYKTWLDRITSTYNLLDESDPSTLPQRASIESNRVSGN</sequence>
<evidence type="ECO:0000259" key="10">
    <source>
        <dbReference type="Pfam" id="PF06148"/>
    </source>
</evidence>
<evidence type="ECO:0000256" key="3">
    <source>
        <dbReference type="ARBA" id="ARBA00020977"/>
    </source>
</evidence>
<dbReference type="InterPro" id="IPR024603">
    <property type="entry name" value="COG_complex_COG2_C"/>
</dbReference>
<keyword evidence="6" id="KW-0333">Golgi apparatus</keyword>
<name>A0AAV0AWQ0_PHAPC</name>
<comment type="similarity">
    <text evidence="2">Belongs to the COG2 family.</text>
</comment>
<dbReference type="GO" id="GO:0000139">
    <property type="term" value="C:Golgi membrane"/>
    <property type="evidence" value="ECO:0007669"/>
    <property type="project" value="UniProtKB-SubCell"/>
</dbReference>
<feature type="domain" description="Conserved oligomeric Golgi complex subunit 2 N-terminal" evidence="10">
    <location>
        <begin position="53"/>
        <end position="118"/>
    </location>
</feature>
<reference evidence="12" key="1">
    <citation type="submission" date="2022-06" db="EMBL/GenBank/DDBJ databases">
        <authorList>
            <consortium name="SYNGENTA / RWTH Aachen University"/>
        </authorList>
    </citation>
    <scope>NUCLEOTIDE SEQUENCE</scope>
</reference>
<dbReference type="PANTHER" id="PTHR12961:SF0">
    <property type="entry name" value="CONSERVED OLIGOMERIC GOLGI COMPLEX SUBUNIT 2"/>
    <property type="match status" value="1"/>
</dbReference>
<accession>A0AAV0AWQ0</accession>
<feature type="domain" description="COG complex component COG2 C-terminal" evidence="11">
    <location>
        <begin position="513"/>
        <end position="608"/>
    </location>
</feature>
<evidence type="ECO:0000256" key="4">
    <source>
        <dbReference type="ARBA" id="ARBA00022448"/>
    </source>
</evidence>
<feature type="compositionally biased region" description="Low complexity" evidence="9">
    <location>
        <begin position="1"/>
        <end position="18"/>
    </location>
</feature>
<dbReference type="AlphaFoldDB" id="A0AAV0AWQ0"/>
<comment type="caution">
    <text evidence="12">The sequence shown here is derived from an EMBL/GenBank/DDBJ whole genome shotgun (WGS) entry which is preliminary data.</text>
</comment>
<dbReference type="PANTHER" id="PTHR12961">
    <property type="entry name" value="CONSERVED OLIGOMERIC GOLGI COMPLEX COMPONENT 2"/>
    <property type="match status" value="1"/>
</dbReference>
<evidence type="ECO:0000256" key="1">
    <source>
        <dbReference type="ARBA" id="ARBA00004395"/>
    </source>
</evidence>